<dbReference type="EMBL" id="CP059319">
    <property type="protein sequence ID" value="QTH23991.1"/>
    <property type="molecule type" value="Genomic_DNA"/>
</dbReference>
<dbReference type="SUPFAM" id="SSF50249">
    <property type="entry name" value="Nucleic acid-binding proteins"/>
    <property type="match status" value="1"/>
</dbReference>
<evidence type="ECO:0000313" key="3">
    <source>
        <dbReference type="Proteomes" id="UP000664914"/>
    </source>
</evidence>
<dbReference type="InterPro" id="IPR022002">
    <property type="entry name" value="ChsH2_Znr"/>
</dbReference>
<organism evidence="2 3">
    <name type="scientific">Rhizorhabdus wittichii</name>
    <dbReference type="NCBI Taxonomy" id="160791"/>
    <lineage>
        <taxon>Bacteria</taxon>
        <taxon>Pseudomonadati</taxon>
        <taxon>Pseudomonadota</taxon>
        <taxon>Alphaproteobacteria</taxon>
        <taxon>Sphingomonadales</taxon>
        <taxon>Sphingomonadaceae</taxon>
        <taxon>Rhizorhabdus</taxon>
    </lineage>
</organism>
<name>A0A975D6U1_9SPHN</name>
<protein>
    <submittedName>
        <fullName evidence="2">Short-chain dehydrogenase</fullName>
    </submittedName>
</protein>
<dbReference type="Pfam" id="PF12172">
    <property type="entry name" value="zf-ChsH2"/>
    <property type="match status" value="1"/>
</dbReference>
<feature type="domain" description="ChsH2 rubredoxin-like zinc ribbon" evidence="1">
    <location>
        <begin position="7"/>
        <end position="33"/>
    </location>
</feature>
<gene>
    <name evidence="2" type="ORF">HRJ34_11035</name>
</gene>
<evidence type="ECO:0000313" key="2">
    <source>
        <dbReference type="EMBL" id="QTH23991.1"/>
    </source>
</evidence>
<dbReference type="AlphaFoldDB" id="A0A975D6U1"/>
<dbReference type="Proteomes" id="UP000664914">
    <property type="component" value="Chromosome"/>
</dbReference>
<dbReference type="RefSeq" id="WP_208634115.1">
    <property type="nucleotide sequence ID" value="NZ_CP059319.1"/>
</dbReference>
<dbReference type="InterPro" id="IPR012340">
    <property type="entry name" value="NA-bd_OB-fold"/>
</dbReference>
<reference evidence="2" key="1">
    <citation type="submission" date="2020-07" db="EMBL/GenBank/DDBJ databases">
        <authorList>
            <person name="Camacho E."/>
        </authorList>
    </citation>
    <scope>NUCLEOTIDE SEQUENCE</scope>
    <source>
        <strain evidence="2">MPO218</strain>
    </source>
</reference>
<sequence>MSGGDALLQHCRVCGTALYPRREICSHCLSGDLADVDVAGAPATMIALTTLHITHEPPLRPLLPLRIGTVVLEEGPKLIVYAAPAVATGDAVVLSVVADPDGVPVMVAAGKAIAASKLADALNEGEEG</sequence>
<proteinExistence type="predicted"/>
<dbReference type="InterPro" id="IPR052513">
    <property type="entry name" value="Thioester_dehydratase-like"/>
</dbReference>
<dbReference type="PANTHER" id="PTHR34075">
    <property type="entry name" value="BLR3430 PROTEIN"/>
    <property type="match status" value="1"/>
</dbReference>
<dbReference type="PANTHER" id="PTHR34075:SF5">
    <property type="entry name" value="BLR3430 PROTEIN"/>
    <property type="match status" value="1"/>
</dbReference>
<evidence type="ECO:0000259" key="1">
    <source>
        <dbReference type="Pfam" id="PF12172"/>
    </source>
</evidence>
<accession>A0A975D6U1</accession>
<reference evidence="2" key="2">
    <citation type="submission" date="2021-04" db="EMBL/GenBank/DDBJ databases">
        <title>Isolation and genomic analysis of the ibuprofen-degrading bacterium Sphingomonas strain MPO218.</title>
        <authorList>
            <person name="Aulestia M."/>
            <person name="Flores A."/>
            <person name="Mangas E.L."/>
            <person name="Perez-Pulido A.J."/>
            <person name="Santero E."/>
            <person name="Camacho E.M."/>
        </authorList>
    </citation>
    <scope>NUCLEOTIDE SEQUENCE</scope>
    <source>
        <strain evidence="2">MPO218</strain>
    </source>
</reference>